<dbReference type="PANTHER" id="PTHR35184">
    <property type="entry name" value="YALI0C10208P"/>
    <property type="match status" value="1"/>
</dbReference>
<dbReference type="InterPro" id="IPR021460">
    <property type="entry name" value="DUF3112"/>
</dbReference>
<feature type="region of interest" description="Disordered" evidence="1">
    <location>
        <begin position="482"/>
        <end position="726"/>
    </location>
</feature>
<feature type="transmembrane region" description="Helical" evidence="2">
    <location>
        <begin position="189"/>
        <end position="208"/>
    </location>
</feature>
<feature type="compositionally biased region" description="Polar residues" evidence="1">
    <location>
        <begin position="697"/>
        <end position="718"/>
    </location>
</feature>
<feature type="compositionally biased region" description="Low complexity" evidence="1">
    <location>
        <begin position="600"/>
        <end position="611"/>
    </location>
</feature>
<feature type="compositionally biased region" description="Basic residues" evidence="1">
    <location>
        <begin position="441"/>
        <end position="454"/>
    </location>
</feature>
<feature type="transmembrane region" description="Helical" evidence="2">
    <location>
        <begin position="39"/>
        <end position="59"/>
    </location>
</feature>
<dbReference type="Pfam" id="PF11309">
    <property type="entry name" value="DUF3112"/>
    <property type="match status" value="1"/>
</dbReference>
<sequence length="779" mass="86457">MSTVSDTNEPSSSQQDRGKPPYSPTHAGLGGFPDVIPDIPVTAVFLVLYLVLGVVHIKILKSNKGRGHKFIFNGALLGLCKIRVITMSLRIAWACHQRNVGLAMAANVFVYVGTIILYMINWFFTQRVVRAQHTKLGWSMPYRLVHRGALVFLIFSLLMIIVTSIWQYFTLNNNALRIFRDMQLAGQTYFTVFAFAPIIFVLVSLVLPRHEVDKFGAGRLRVNITILLIAAVVISAGQIFRCVIAWLPPSPLQNAQGQFQDPPWYYEKACFYAFNFVTEIIVLVMYAVVRVDLRFHVPDGAKRAGDYSRSSVNVHVSEKALHPNVVSMHSNGSNETLHSYQTSLFEDSGTLADSLRYPSSTLEIDGKTGTWKVKRASGSSSATGSNRSSTSMWLDRNTMEDNDIPPVPEIPNRMSWPLRNSTLHPNDSLARLEHKNPSSRTSKRTSKRNSRSPVKRQYELEGHGFNDHDVGDAVQAALAKLEGENGSKGKLPRTRSPPPGYDDIEAINAAGRSSTDKRYIHFSRPSSFDDQSNDSRNEKSEKTEKSEKRKERSTVPMIITKDGRKVLRKSRKSSASDKPPFELTAPESPIIPEVYAPTHMMSGGMDGPSSMIEPTDALTSHPPPTLEKKRSSSLEIIKLTKRVSENRMSGDSNPRILDLSTVPKHESTRGSGSTSRSNSFRGEQPNLHEQMLKDVVQPQTSQPVSPLQSMPPSATGSVNAKGPGVASKFGTVSSSIYSSTTTSSDQREAVKAEEEFRRFSFEAVPEDQEQRIEEKTGSV</sequence>
<dbReference type="EMBL" id="JAPEUV010000060">
    <property type="protein sequence ID" value="KAJ4335506.1"/>
    <property type="molecule type" value="Genomic_DNA"/>
</dbReference>
<keyword evidence="4" id="KW-1185">Reference proteome</keyword>
<name>A0A9W8WY69_9PLEO</name>
<dbReference type="AlphaFoldDB" id="A0A9W8WY69"/>
<protein>
    <submittedName>
        <fullName evidence="3">Uncharacterized protein</fullName>
    </submittedName>
</protein>
<feature type="transmembrane region" description="Helical" evidence="2">
    <location>
        <begin position="144"/>
        <end position="169"/>
    </location>
</feature>
<reference evidence="3" key="1">
    <citation type="submission" date="2022-10" db="EMBL/GenBank/DDBJ databases">
        <title>Tapping the CABI collections for fungal endophytes: first genome assemblies for Collariella, Neodidymelliopsis, Ascochyta clinopodiicola, Didymella pomorum, Didymosphaeria variabile, Neocosmospora piperis and Neocucurbitaria cava.</title>
        <authorList>
            <person name="Hill R."/>
        </authorList>
    </citation>
    <scope>NUCLEOTIDE SEQUENCE</scope>
    <source>
        <strain evidence="3">IMI 360193</strain>
    </source>
</reference>
<gene>
    <name evidence="3" type="ORF">N0V87_006035</name>
</gene>
<evidence type="ECO:0000313" key="4">
    <source>
        <dbReference type="Proteomes" id="UP001140562"/>
    </source>
</evidence>
<keyword evidence="2" id="KW-1133">Transmembrane helix</keyword>
<feature type="compositionally biased region" description="Low complexity" evidence="1">
    <location>
        <begin position="376"/>
        <end position="391"/>
    </location>
</feature>
<dbReference type="Proteomes" id="UP001140562">
    <property type="component" value="Unassembled WGS sequence"/>
</dbReference>
<proteinExistence type="predicted"/>
<feature type="region of interest" description="Disordered" evidence="1">
    <location>
        <begin position="1"/>
        <end position="23"/>
    </location>
</feature>
<keyword evidence="2" id="KW-0472">Membrane</keyword>
<feature type="region of interest" description="Disordered" evidence="1">
    <location>
        <begin position="373"/>
        <end position="455"/>
    </location>
</feature>
<evidence type="ECO:0000313" key="3">
    <source>
        <dbReference type="EMBL" id="KAJ4335506.1"/>
    </source>
</evidence>
<feature type="transmembrane region" description="Helical" evidence="2">
    <location>
        <begin position="71"/>
        <end position="94"/>
    </location>
</feature>
<feature type="compositionally biased region" description="Polar residues" evidence="1">
    <location>
        <begin position="1"/>
        <end position="15"/>
    </location>
</feature>
<comment type="caution">
    <text evidence="3">The sequence shown here is derived from an EMBL/GenBank/DDBJ whole genome shotgun (WGS) entry which is preliminary data.</text>
</comment>
<evidence type="ECO:0000256" key="1">
    <source>
        <dbReference type="SAM" id="MobiDB-lite"/>
    </source>
</evidence>
<organism evidence="3 4">
    <name type="scientific">Didymella glomerata</name>
    <dbReference type="NCBI Taxonomy" id="749621"/>
    <lineage>
        <taxon>Eukaryota</taxon>
        <taxon>Fungi</taxon>
        <taxon>Dikarya</taxon>
        <taxon>Ascomycota</taxon>
        <taxon>Pezizomycotina</taxon>
        <taxon>Dothideomycetes</taxon>
        <taxon>Pleosporomycetidae</taxon>
        <taxon>Pleosporales</taxon>
        <taxon>Pleosporineae</taxon>
        <taxon>Didymellaceae</taxon>
        <taxon>Didymella</taxon>
    </lineage>
</organism>
<feature type="compositionally biased region" description="Basic and acidic residues" evidence="1">
    <location>
        <begin position="533"/>
        <end position="553"/>
    </location>
</feature>
<feature type="transmembrane region" description="Helical" evidence="2">
    <location>
        <begin position="220"/>
        <end position="247"/>
    </location>
</feature>
<dbReference type="OrthoDB" id="3357002at2759"/>
<feature type="transmembrane region" description="Helical" evidence="2">
    <location>
        <begin position="100"/>
        <end position="124"/>
    </location>
</feature>
<dbReference type="PANTHER" id="PTHR35184:SF1">
    <property type="entry name" value="INTEGRAL MEMBRANE PROTEIN"/>
    <property type="match status" value="1"/>
</dbReference>
<evidence type="ECO:0000256" key="2">
    <source>
        <dbReference type="SAM" id="Phobius"/>
    </source>
</evidence>
<keyword evidence="2" id="KW-0812">Transmembrane</keyword>
<accession>A0A9W8WY69</accession>